<feature type="transmembrane region" description="Helical" evidence="1">
    <location>
        <begin position="532"/>
        <end position="548"/>
    </location>
</feature>
<accession>A0A061SAH6</accession>
<feature type="transmembrane region" description="Helical" evidence="1">
    <location>
        <begin position="340"/>
        <end position="360"/>
    </location>
</feature>
<reference evidence="2" key="1">
    <citation type="submission" date="2014-05" db="EMBL/GenBank/DDBJ databases">
        <title>The transcriptome of the halophilic microalga Tetraselmis sp. GSL018 isolated from the Great Salt Lake, Utah.</title>
        <authorList>
            <person name="Jinkerson R.E."/>
            <person name="D'Adamo S."/>
            <person name="Posewitz M.C."/>
        </authorList>
    </citation>
    <scope>NUCLEOTIDE SEQUENCE</scope>
    <source>
        <strain evidence="2">GSL018</strain>
    </source>
</reference>
<feature type="transmembrane region" description="Helical" evidence="1">
    <location>
        <begin position="923"/>
        <end position="950"/>
    </location>
</feature>
<feature type="transmembrane region" description="Helical" evidence="1">
    <location>
        <begin position="68"/>
        <end position="87"/>
    </location>
</feature>
<feature type="transmembrane region" description="Helical" evidence="1">
    <location>
        <begin position="135"/>
        <end position="157"/>
    </location>
</feature>
<dbReference type="PANTHER" id="PTHR35313:SF1">
    <property type="entry name" value="NO EXINE FORMATION 1"/>
    <property type="match status" value="1"/>
</dbReference>
<keyword evidence="1" id="KW-0472">Membrane</keyword>
<feature type="transmembrane region" description="Helical" evidence="1">
    <location>
        <begin position="1027"/>
        <end position="1048"/>
    </location>
</feature>
<name>A0A061SAH6_9CHLO</name>
<feature type="transmembrane region" description="Helical" evidence="1">
    <location>
        <begin position="787"/>
        <end position="806"/>
    </location>
</feature>
<feature type="transmembrane region" description="Helical" evidence="1">
    <location>
        <begin position="213"/>
        <end position="236"/>
    </location>
</feature>
<feature type="transmembrane region" description="Helical" evidence="1">
    <location>
        <begin position="389"/>
        <end position="408"/>
    </location>
</feature>
<dbReference type="PANTHER" id="PTHR35313">
    <property type="entry name" value="NO EXINE FORMATION 1"/>
    <property type="match status" value="1"/>
</dbReference>
<feature type="transmembrane region" description="Helical" evidence="1">
    <location>
        <begin position="956"/>
        <end position="978"/>
    </location>
</feature>
<feature type="transmembrane region" description="Helical" evidence="1">
    <location>
        <begin position="26"/>
        <end position="56"/>
    </location>
</feature>
<gene>
    <name evidence="2" type="ORF">TSPGSL018_6431</name>
</gene>
<keyword evidence="1" id="KW-1133">Transmembrane helix</keyword>
<feature type="transmembrane region" description="Helical" evidence="1">
    <location>
        <begin position="990"/>
        <end position="1007"/>
    </location>
</feature>
<keyword evidence="1" id="KW-0812">Transmembrane</keyword>
<organism evidence="2">
    <name type="scientific">Tetraselmis sp. GSL018</name>
    <dbReference type="NCBI Taxonomy" id="582737"/>
    <lineage>
        <taxon>Eukaryota</taxon>
        <taxon>Viridiplantae</taxon>
        <taxon>Chlorophyta</taxon>
        <taxon>core chlorophytes</taxon>
        <taxon>Chlorodendrophyceae</taxon>
        <taxon>Chlorodendrales</taxon>
        <taxon>Chlorodendraceae</taxon>
        <taxon>Tetraselmis</taxon>
    </lineage>
</organism>
<sequence>MTTRAGKGSLRFSPGDFAYNGRASVAILPAMAVVIGFGGPTVVAVCTLGAMAAYLLDALRQKEAALGAVWMTLAAANLFLITGAWIGGDARPLALSLLSLAVCSGVLFLLGCWATLQFRWVQLQYPPVALALERLILSGGVTICGPAIAWGTVAAVGAPAAPFYTACVMPGLHALLSVPLVSSFHLREAGRGGGASGGGRDPAESAAQGRLEAACAASVAALLPAAMYAAIHWAAIGRAEHFWGLVLVLSVPCLAVLSAPCGLWWLPLRQQHREALRWSAALAALGAAVAGVEERVVFAAFGEYILLHPPWDWVLVTVALYGHGAVVLLHLSGALRSPPVHAMTSAGLVLCCFVACLTVGLPLAVVPAPLVSSLGLALFYRSRSMREYVLFLVGAGIAGLWFVGHHFWFLDVRVGEWWSVQRVCALLLAYTAPTVLLPGLLLSGAPRWLCGASLAAHALLLCAAEVALAGGNVAEVGEVLPAFCVAATSAVGALAARRLGASGRVPPWSAWLAQVICGAKLAVLLLPSPRQTVHVVLLAAATGLPLVLHRPSPSDAVRAKPARRPRVHPGVAAACAGAILLSVWAARHTLFAALAEASGHTLGEGAALGLLMLFAAAMLLPMVAAHFGDSMPARQAMAALVSTGAMITALRPPLPLSAVCHPDHEHHHRARWFCLSLFDGLEGITRESDDIAIYGSGIARKEHWGLWLLVLAVLAGLAAASQRRSLRGSGILGRLLLGLISGGSVGGFAALELFPGRETLQLIVLGSCLLAAVAVVLAVLPNQASPVLLPPVLLLWAALLPALLMLERSTPIPIPDNLRFFPDPRADLPRRYRMMRLASVLVTYASQSALLSLCFKLKVSRGADPGDLPEGAPAAGAAFPSLAGCGPAAAQLRGFLGSCLPSAGMSLGAYSRARHRGTGAPSLAVAGLGWLPLAGNLVTILCFLLCVALSSTMYEGSAAVALPLSSILLMLSQDPVLLPSLTLRRRYVPPLLAAVCHLTILGVHGILDVAHMQPQALGDRSPFMASAVQLACLLCALPSNALFAWYLWDWSRHGLAAPLLAAPLNLAALGLTDVPSVRLLSAIGLAAAATQWVAASRSRATGLRVI</sequence>
<evidence type="ECO:0000256" key="1">
    <source>
        <dbReference type="SAM" id="Phobius"/>
    </source>
</evidence>
<feature type="transmembrane region" description="Helical" evidence="1">
    <location>
        <begin position="163"/>
        <end position="181"/>
    </location>
</feature>
<dbReference type="AlphaFoldDB" id="A0A061SAH6"/>
<feature type="transmembrane region" description="Helical" evidence="1">
    <location>
        <begin position="569"/>
        <end position="586"/>
    </location>
</feature>
<protein>
    <submittedName>
        <fullName evidence="2">No exine formation 1 isoform 1</fullName>
    </submittedName>
</protein>
<feature type="transmembrane region" description="Helical" evidence="1">
    <location>
        <begin position="420"/>
        <end position="442"/>
    </location>
</feature>
<feature type="transmembrane region" description="Helical" evidence="1">
    <location>
        <begin position="313"/>
        <end position="333"/>
    </location>
</feature>
<feature type="transmembrane region" description="Helical" evidence="1">
    <location>
        <begin position="732"/>
        <end position="754"/>
    </location>
</feature>
<proteinExistence type="predicted"/>
<feature type="transmembrane region" description="Helical" evidence="1">
    <location>
        <begin position="760"/>
        <end position="780"/>
    </location>
</feature>
<feature type="transmembrane region" description="Helical" evidence="1">
    <location>
        <begin position="606"/>
        <end position="624"/>
    </location>
</feature>
<feature type="transmembrane region" description="Helical" evidence="1">
    <location>
        <begin position="93"/>
        <end position="114"/>
    </location>
</feature>
<feature type="transmembrane region" description="Helical" evidence="1">
    <location>
        <begin position="704"/>
        <end position="720"/>
    </location>
</feature>
<dbReference type="EMBL" id="GBEZ01002983">
    <property type="protein sequence ID" value="JAC82117.1"/>
    <property type="molecule type" value="Transcribed_RNA"/>
</dbReference>
<feature type="transmembrane region" description="Helical" evidence="1">
    <location>
        <begin position="278"/>
        <end position="301"/>
    </location>
</feature>
<evidence type="ECO:0000313" key="2">
    <source>
        <dbReference type="EMBL" id="JAC82117.1"/>
    </source>
</evidence>
<feature type="transmembrane region" description="Helical" evidence="1">
    <location>
        <begin position="242"/>
        <end position="266"/>
    </location>
</feature>